<dbReference type="Pfam" id="PF22262">
    <property type="entry name" value="DUF6950"/>
    <property type="match status" value="1"/>
</dbReference>
<organism evidence="2 3">
    <name type="scientific">Salipiger marinus</name>
    <dbReference type="NCBI Taxonomy" id="555512"/>
    <lineage>
        <taxon>Bacteria</taxon>
        <taxon>Pseudomonadati</taxon>
        <taxon>Pseudomonadota</taxon>
        <taxon>Alphaproteobacteria</taxon>
        <taxon>Rhodobacterales</taxon>
        <taxon>Roseobacteraceae</taxon>
        <taxon>Salipiger</taxon>
    </lineage>
</organism>
<proteinExistence type="predicted"/>
<feature type="domain" description="DUF6950" evidence="1">
    <location>
        <begin position="19"/>
        <end position="127"/>
    </location>
</feature>
<sequence length="132" mass="13899">MSPAEVLRVADVIFSAPPPRGWLDCALAVDQVLRALTGRSALGDLAGAYATPAQARRLIRRGGGAVLFRAGVMRAGMVPCGPVPGAVGFTPEGRWGFAVAICAGPGVWLVPVHRGFAVRPDMDSCWRFAEWA</sequence>
<gene>
    <name evidence="2" type="ORF">SAMN04487993_102211</name>
</gene>
<dbReference type="EMBL" id="FNEJ01000022">
    <property type="protein sequence ID" value="SDJ21358.1"/>
    <property type="molecule type" value="Genomic_DNA"/>
</dbReference>
<dbReference type="InterPro" id="IPR053802">
    <property type="entry name" value="DUF6950"/>
</dbReference>
<name>A0A1G8RWK0_9RHOB</name>
<accession>A0A1G8RWK0</accession>
<protein>
    <recommendedName>
        <fullName evidence="1">DUF6950 domain-containing protein</fullName>
    </recommendedName>
</protein>
<evidence type="ECO:0000259" key="1">
    <source>
        <dbReference type="Pfam" id="PF22262"/>
    </source>
</evidence>
<reference evidence="2 3" key="1">
    <citation type="submission" date="2016-10" db="EMBL/GenBank/DDBJ databases">
        <authorList>
            <person name="de Groot N.N."/>
        </authorList>
    </citation>
    <scope>NUCLEOTIDE SEQUENCE [LARGE SCALE GENOMIC DNA]</scope>
    <source>
        <strain evidence="2 3">DSM 26424</strain>
    </source>
</reference>
<keyword evidence="3" id="KW-1185">Reference proteome</keyword>
<evidence type="ECO:0000313" key="3">
    <source>
        <dbReference type="Proteomes" id="UP000199093"/>
    </source>
</evidence>
<dbReference type="AlphaFoldDB" id="A0A1G8RWK0"/>
<dbReference type="STRING" id="555512.SAMN04487993_102211"/>
<evidence type="ECO:0000313" key="2">
    <source>
        <dbReference type="EMBL" id="SDJ21358.1"/>
    </source>
</evidence>
<dbReference type="Proteomes" id="UP000199093">
    <property type="component" value="Unassembled WGS sequence"/>
</dbReference>
<dbReference type="RefSeq" id="WP_089850402.1">
    <property type="nucleotide sequence ID" value="NZ_FNEJ01000022.1"/>
</dbReference>